<keyword evidence="7" id="KW-0503">Monooxygenase</keyword>
<dbReference type="Gene3D" id="1.10.630.10">
    <property type="entry name" value="Cytochrome P450"/>
    <property type="match status" value="1"/>
</dbReference>
<dbReference type="InterPro" id="IPR002401">
    <property type="entry name" value="Cyt_P450_E_grp-I"/>
</dbReference>
<keyword evidence="10" id="KW-1185">Reference proteome</keyword>
<evidence type="ECO:0000256" key="7">
    <source>
        <dbReference type="RuleBase" id="RU000461"/>
    </source>
</evidence>
<evidence type="ECO:0000313" key="12">
    <source>
        <dbReference type="Xenbase" id="XB-GENE-29077135"/>
    </source>
</evidence>
<keyword evidence="7" id="KW-0560">Oxidoreductase</keyword>
<protein>
    <submittedName>
        <fullName evidence="11">Cytochrome P450 2C3</fullName>
    </submittedName>
    <submittedName>
        <fullName evidence="9">Cytochrome P450, family 2. subfamily c, polypeptide 37</fullName>
    </submittedName>
</protein>
<dbReference type="GO" id="GO:0020037">
    <property type="term" value="F:heme binding"/>
    <property type="evidence" value="ECO:0000318"/>
    <property type="project" value="GO_Central"/>
</dbReference>
<dbReference type="GO" id="GO:0005737">
    <property type="term" value="C:cytoplasm"/>
    <property type="evidence" value="ECO:0000318"/>
    <property type="project" value="GO_Central"/>
</dbReference>
<reference evidence="11" key="3">
    <citation type="submission" date="2025-04" db="UniProtKB">
        <authorList>
            <consortium name="RefSeq"/>
        </authorList>
    </citation>
    <scope>IDENTIFICATION</scope>
    <source>
        <strain evidence="11">Nigerian</strain>
        <tissue evidence="11">Liver and blood</tissue>
    </source>
</reference>
<keyword evidence="3 6" id="KW-0349">Heme</keyword>
<reference evidence="9" key="2">
    <citation type="submission" date="2011-07" db="UniProtKB">
        <authorList>
            <consortium name="Ensembl"/>
        </authorList>
    </citation>
    <scope>IDENTIFICATION</scope>
</reference>
<dbReference type="InterPro" id="IPR036396">
    <property type="entry name" value="Cyt_P450_sf"/>
</dbReference>
<dbReference type="InterPro" id="IPR017972">
    <property type="entry name" value="Cyt_P450_CS"/>
</dbReference>
<dbReference type="FunFam" id="1.10.630.10:FF:000357">
    <property type="entry name" value="Cyp2c37-prov protein"/>
    <property type="match status" value="1"/>
</dbReference>
<dbReference type="Proteomes" id="UP000008143">
    <property type="component" value="Chromosome 6"/>
</dbReference>
<dbReference type="CDD" id="cd11026">
    <property type="entry name" value="CYP2"/>
    <property type="match status" value="1"/>
</dbReference>
<evidence type="ECO:0000256" key="1">
    <source>
        <dbReference type="ARBA" id="ARBA00001971"/>
    </source>
</evidence>
<dbReference type="GO" id="GO:0006805">
    <property type="term" value="P:xenobiotic metabolic process"/>
    <property type="evidence" value="ECO:0000318"/>
    <property type="project" value="GO_Central"/>
</dbReference>
<keyword evidence="8" id="KW-0812">Transmembrane</keyword>
<dbReference type="GO" id="GO:0019373">
    <property type="term" value="P:epoxygenase P450 pathway"/>
    <property type="evidence" value="ECO:0000318"/>
    <property type="project" value="GO_Central"/>
</dbReference>
<dbReference type="Xenbase" id="XB-GENE-29077135">
    <property type="gene designation" value="cyp2c37"/>
</dbReference>
<dbReference type="PANTHER" id="PTHR24300:SF402">
    <property type="entry name" value="CYTOCHROME P450 2C3"/>
    <property type="match status" value="1"/>
</dbReference>
<dbReference type="SUPFAM" id="SSF48264">
    <property type="entry name" value="Cytochrome P450"/>
    <property type="match status" value="1"/>
</dbReference>
<dbReference type="GO" id="GO:0005506">
    <property type="term" value="F:iron ion binding"/>
    <property type="evidence" value="ECO:0007669"/>
    <property type="project" value="InterPro"/>
</dbReference>
<dbReference type="GeneTree" id="ENSGT00940000165584"/>
<gene>
    <name evidence="9 11 12" type="primary">cyp2c37</name>
</gene>
<dbReference type="PRINTS" id="PR00385">
    <property type="entry name" value="P450"/>
</dbReference>
<comment type="similarity">
    <text evidence="2 7">Belongs to the cytochrome P450 family.</text>
</comment>
<dbReference type="PRINTS" id="PR00463">
    <property type="entry name" value="EP450I"/>
</dbReference>
<dbReference type="OMA" id="EWIPGMA"/>
<dbReference type="GeneID" id="548377"/>
<dbReference type="GO" id="GO:0016712">
    <property type="term" value="F:oxidoreductase activity, acting on paired donors, with incorporation or reduction of molecular oxygen, reduced flavin or flavoprotein as one donor, and incorporation of one atom of oxygen"/>
    <property type="evidence" value="ECO:0000318"/>
    <property type="project" value="GO_Central"/>
</dbReference>
<dbReference type="RefSeq" id="XP_031760341.1">
    <property type="nucleotide sequence ID" value="XM_031904481.1"/>
</dbReference>
<reference evidence="9" key="1">
    <citation type="journal article" date="2010" name="Science">
        <title>The genome of the Western clawed frog Xenopus tropicalis.</title>
        <authorList>
            <person name="Hellsten U."/>
            <person name="Harland R.M."/>
            <person name="Gilchrist M.J."/>
            <person name="Hendrix D."/>
            <person name="Jurka J."/>
            <person name="Kapitonov V."/>
            <person name="Ovcharenko I."/>
            <person name="Putnam N.H."/>
            <person name="Shu S."/>
            <person name="Taher L."/>
            <person name="Blitz I.L."/>
            <person name="Blumberg B."/>
            <person name="Dichmann D.S."/>
            <person name="Dubchak I."/>
            <person name="Amaya E."/>
            <person name="Detter J.C."/>
            <person name="Fletcher R."/>
            <person name="Gerhard D.S."/>
            <person name="Goodstein D."/>
            <person name="Graves T."/>
            <person name="Grigoriev I.V."/>
            <person name="Grimwood J."/>
            <person name="Kawashima T."/>
            <person name="Lindquist E."/>
            <person name="Lucas S.M."/>
            <person name="Mead P.E."/>
            <person name="Mitros T."/>
            <person name="Ogino H."/>
            <person name="Ohta Y."/>
            <person name="Poliakov A.V."/>
            <person name="Pollet N."/>
            <person name="Robert J."/>
            <person name="Salamov A."/>
            <person name="Sater A.K."/>
            <person name="Schmutz J."/>
            <person name="Terry A."/>
            <person name="Vize P.D."/>
            <person name="Warren W.C."/>
            <person name="Wells D."/>
            <person name="Wills A."/>
            <person name="Wilson R.K."/>
            <person name="Zimmerman L.B."/>
            <person name="Zorn A.M."/>
            <person name="Grainger R."/>
            <person name="Grammer T."/>
            <person name="Khokha M.K."/>
            <person name="Richardson P.M."/>
            <person name="Rokhsar D.S."/>
        </authorList>
    </citation>
    <scope>NUCLEOTIDE SEQUENCE [LARGE SCALE GENOMIC DNA]</scope>
    <source>
        <strain evidence="9">Nigerian</strain>
    </source>
</reference>
<dbReference type="PANTHER" id="PTHR24300">
    <property type="entry name" value="CYTOCHROME P450 508A4-RELATED"/>
    <property type="match status" value="1"/>
</dbReference>
<dbReference type="InterPro" id="IPR050182">
    <property type="entry name" value="Cytochrome_P450_fam2"/>
</dbReference>
<keyword evidence="4 6" id="KW-0479">Metal-binding</keyword>
<proteinExistence type="inferred from homology"/>
<dbReference type="CTD" id="13096"/>
<dbReference type="AGR" id="Xenbase:XB-GENE-29077135"/>
<dbReference type="OrthoDB" id="2789670at2759"/>
<keyword evidence="5 6" id="KW-0408">Iron</keyword>
<evidence type="ECO:0000256" key="6">
    <source>
        <dbReference type="PIRSR" id="PIRSR602401-1"/>
    </source>
</evidence>
<evidence type="ECO:0000256" key="8">
    <source>
        <dbReference type="SAM" id="Phobius"/>
    </source>
</evidence>
<organism evidence="9">
    <name type="scientific">Xenopus tropicalis</name>
    <name type="common">Western clawed frog</name>
    <name type="synonym">Silurana tropicalis</name>
    <dbReference type="NCBI Taxonomy" id="8364"/>
    <lineage>
        <taxon>Eukaryota</taxon>
        <taxon>Metazoa</taxon>
        <taxon>Chordata</taxon>
        <taxon>Craniata</taxon>
        <taxon>Vertebrata</taxon>
        <taxon>Euteleostomi</taxon>
        <taxon>Amphibia</taxon>
        <taxon>Batrachia</taxon>
        <taxon>Anura</taxon>
        <taxon>Pipoidea</taxon>
        <taxon>Pipidae</taxon>
        <taxon>Xenopodinae</taxon>
        <taxon>Xenopus</taxon>
        <taxon>Silurana</taxon>
    </lineage>
</organism>
<keyword evidence="8" id="KW-0472">Membrane</keyword>
<evidence type="ECO:0000256" key="3">
    <source>
        <dbReference type="ARBA" id="ARBA00022617"/>
    </source>
</evidence>
<dbReference type="KEGG" id="xtr:548377"/>
<feature type="binding site" description="axial binding residue" evidence="6">
    <location>
        <position position="507"/>
    </location>
    <ligand>
        <name>heme</name>
        <dbReference type="ChEBI" id="CHEBI:30413"/>
    </ligand>
    <ligandPart>
        <name>Fe</name>
        <dbReference type="ChEBI" id="CHEBI:18248"/>
    </ligandPart>
</feature>
<dbReference type="AlphaFoldDB" id="F6TFC3"/>
<dbReference type="Ensembl" id="ENSXETT00000036522">
    <property type="protein sequence ID" value="ENSXETP00000036522"/>
    <property type="gene ID" value="ENSXETG00000044086"/>
</dbReference>
<dbReference type="PROSITE" id="PS00086">
    <property type="entry name" value="CYTOCHROME_P450"/>
    <property type="match status" value="1"/>
</dbReference>
<evidence type="ECO:0000313" key="10">
    <source>
        <dbReference type="Proteomes" id="UP000008143"/>
    </source>
</evidence>
<keyword evidence="8" id="KW-1133">Transmembrane helix</keyword>
<feature type="transmembrane region" description="Helical" evidence="8">
    <location>
        <begin position="70"/>
        <end position="93"/>
    </location>
</feature>
<evidence type="ECO:0000313" key="9">
    <source>
        <dbReference type="Ensembl" id="ENSXETP00000036522"/>
    </source>
</evidence>
<accession>F6TFC3</accession>
<evidence type="ECO:0000256" key="2">
    <source>
        <dbReference type="ARBA" id="ARBA00010617"/>
    </source>
</evidence>
<sequence>MGIFLCSRFNESPEPVPHVVSTTQIPSALYWGKVQPHSYINWVRAAAIYSLSITPTGSDRANASRGIRTMGVVTILSLALSFILTLLFLVSYWRQQKKSITLPPGPAPLPLLGNLRYTLHKSHYKFFPELSKRYGPVFTIWQMTDPVVVLCGYEMVRDALMNHAEQFSGRPFSPVIDLYSKGYSFPSLQGERWRQLRRFTLSSLRNFGMGKKSMEELVLEEAQHLNAAVSETGGKPFNPVHLTGCAVANITSRALLGEQFQYQDQKLRDLLLTTRRFISNTHSFLHQLSNMFPVLLYVPAFRQKIFRESSELLAFVTEYIEQHKQTLDPNSPRDFIDYFLLKIREEKMAAQSNFCETSLLMTIIALLAAGTETTSSTLAFCLAFISNYPDAQAKIQREMDEVVGPQRPPETGDRARLPYTNAVIHEMQRLLDLAPIAHFHAVTEDTEFQGFTIPKGTTVIPFISSVLFDPTQWETPEEFNPGHFLDGDGKFRARPAFMAFSAGKRVCAGESLARMELFLLFCSLLQKFTFRRAPGSEPRDCTYLRKNKVQTIMSSIVCAVPRSTM</sequence>
<name>F6TFC3_XENTR</name>
<dbReference type="InterPro" id="IPR001128">
    <property type="entry name" value="Cyt_P450"/>
</dbReference>
<dbReference type="GO" id="GO:0008392">
    <property type="term" value="F:arachidonate epoxygenase activity"/>
    <property type="evidence" value="ECO:0000318"/>
    <property type="project" value="GO_Central"/>
</dbReference>
<dbReference type="Pfam" id="PF00067">
    <property type="entry name" value="p450"/>
    <property type="match status" value="1"/>
</dbReference>
<comment type="cofactor">
    <cofactor evidence="1 6">
        <name>heme</name>
        <dbReference type="ChEBI" id="CHEBI:30413"/>
    </cofactor>
</comment>
<evidence type="ECO:0000313" key="11">
    <source>
        <dbReference type="RefSeq" id="XP_031760341.1"/>
    </source>
</evidence>
<evidence type="ECO:0000256" key="4">
    <source>
        <dbReference type="ARBA" id="ARBA00022723"/>
    </source>
</evidence>
<evidence type="ECO:0000256" key="5">
    <source>
        <dbReference type="ARBA" id="ARBA00023004"/>
    </source>
</evidence>